<dbReference type="Pfam" id="PF18766">
    <property type="entry name" value="SWI2_SNF2"/>
    <property type="match status" value="1"/>
</dbReference>
<dbReference type="CDD" id="cd18030">
    <property type="entry name" value="DEXHc_RE_I_HsdR"/>
    <property type="match status" value="1"/>
</dbReference>
<accession>A0A7R8WNU5</accession>
<dbReference type="GO" id="GO:0003677">
    <property type="term" value="F:DNA binding"/>
    <property type="evidence" value="ECO:0007669"/>
    <property type="project" value="UniProtKB-KW"/>
</dbReference>
<protein>
    <recommendedName>
        <fullName evidence="3">type I site-specific deoxyribonuclease</fullName>
        <ecNumber evidence="3">3.1.21.3</ecNumber>
    </recommendedName>
</protein>
<dbReference type="OrthoDB" id="8300542at2759"/>
<sequence length="736" mass="82545">MRKNQIQIRTLEKLRDTLLPKLMSGEVRVQTVEKITESAIEKFTIELLEKSGYQYIYGPTIAPDSETPERESFEDVLLIERLRKAIGRINPTVPQDCREDALKQIQRLISPELIANNETFHRLLTEGIKVTIQKAGRSRGDLVWLVDFKNPENNDFLVVNQFTVIENNVNKRPDVILFVNGLPLVVIELKNPVDENATVKSAFRQLQTYKQAIAGLFTFNAFMVASDGLEARAGSISAGFTRFMAWKRDETVGAIHESPLHESPLHESPLHESPLHESPHVRAIHELPLQTLIQGMLDRKTLLDLTRHFIVFEKSKKEDRDTGIITIQTVKKLASYHQYYAVNRAVESTLRASGLGANHKSVSDALEVRESPASYGLPGVGSQPVGDRKGGVVWHTQGSGKSLSMVFYTGKIVLAMDNPTVLVITDRNDLDDQLFDTFAASKQLLRQEPVQAEDRGHLKDLLKVASGGVVFTTIQKFQPEAGNVYETLSERENIIVIADEAHRTQYGFKAKLIDDKDKNGKVVGKKIVYGFAKYLRDALPKATYLGFTGTPIESTDVNTPAVFGNYVDVYDIAQAVEDGATVRIFYESRLAKIALSEDGKKMVEELDEELAEIELTETQKAKAKWTKLEALVGSEERVKRIAKDVVTHFEARQEVFEGKAMVVAMSRRIAAELYKAIIELKPEWHSDDLDKGAVKVIMTASSSDGPEMAKHHTTKQQRRALADRMKDSKDELKLVI</sequence>
<keyword evidence="8" id="KW-0378">Hydrolase</keyword>
<evidence type="ECO:0000256" key="1">
    <source>
        <dbReference type="ARBA" id="ARBA00000851"/>
    </source>
</evidence>
<dbReference type="InterPro" id="IPR014001">
    <property type="entry name" value="Helicase_ATP-bd"/>
</dbReference>
<dbReference type="GO" id="GO:0009035">
    <property type="term" value="F:type I site-specific deoxyribonuclease activity"/>
    <property type="evidence" value="ECO:0007669"/>
    <property type="project" value="UniProtKB-EC"/>
</dbReference>
<comment type="catalytic activity">
    <reaction evidence="1">
        <text>Endonucleolytic cleavage of DNA to give random double-stranded fragments with terminal 5'-phosphates, ATP is simultaneously hydrolyzed.</text>
        <dbReference type="EC" id="3.1.21.3"/>
    </reaction>
</comment>
<evidence type="ECO:0000256" key="2">
    <source>
        <dbReference type="ARBA" id="ARBA00008598"/>
    </source>
</evidence>
<keyword evidence="6" id="KW-0680">Restriction system</keyword>
<evidence type="ECO:0000256" key="10">
    <source>
        <dbReference type="ARBA" id="ARBA00023125"/>
    </source>
</evidence>
<keyword evidence="5" id="KW-0547">Nucleotide-binding</keyword>
<dbReference type="PANTHER" id="PTHR30195:SF15">
    <property type="entry name" value="TYPE I RESTRICTION ENZYME HINDI ENDONUCLEASE SUBUNIT"/>
    <property type="match status" value="1"/>
</dbReference>
<dbReference type="InterPro" id="IPR007409">
    <property type="entry name" value="Restrct_endonuc_type1_HsdR_N"/>
</dbReference>
<dbReference type="SMART" id="SM00487">
    <property type="entry name" value="DEXDc"/>
    <property type="match status" value="1"/>
</dbReference>
<name>A0A7R8WNU5_9CRUS</name>
<evidence type="ECO:0000256" key="8">
    <source>
        <dbReference type="ARBA" id="ARBA00022801"/>
    </source>
</evidence>
<evidence type="ECO:0000256" key="4">
    <source>
        <dbReference type="ARBA" id="ARBA00022722"/>
    </source>
</evidence>
<keyword evidence="10" id="KW-0238">DNA-binding</keyword>
<dbReference type="PANTHER" id="PTHR30195">
    <property type="entry name" value="TYPE I SITE-SPECIFIC DEOXYRIBONUCLEASE PROTEIN SUBUNIT M AND R"/>
    <property type="match status" value="1"/>
</dbReference>
<dbReference type="Gene3D" id="3.40.50.300">
    <property type="entry name" value="P-loop containing nucleotide triphosphate hydrolases"/>
    <property type="match status" value="2"/>
</dbReference>
<dbReference type="GO" id="GO:0009307">
    <property type="term" value="P:DNA restriction-modification system"/>
    <property type="evidence" value="ECO:0007669"/>
    <property type="project" value="UniProtKB-KW"/>
</dbReference>
<dbReference type="InterPro" id="IPR040980">
    <property type="entry name" value="SWI2_SNF2"/>
</dbReference>
<evidence type="ECO:0000256" key="3">
    <source>
        <dbReference type="ARBA" id="ARBA00012654"/>
    </source>
</evidence>
<keyword evidence="7" id="KW-0255">Endonuclease</keyword>
<evidence type="ECO:0000256" key="5">
    <source>
        <dbReference type="ARBA" id="ARBA00022741"/>
    </source>
</evidence>
<dbReference type="EMBL" id="OB672053">
    <property type="protein sequence ID" value="CAD7235291.1"/>
    <property type="molecule type" value="Genomic_DNA"/>
</dbReference>
<dbReference type="GO" id="GO:0005524">
    <property type="term" value="F:ATP binding"/>
    <property type="evidence" value="ECO:0007669"/>
    <property type="project" value="UniProtKB-KW"/>
</dbReference>
<evidence type="ECO:0000256" key="6">
    <source>
        <dbReference type="ARBA" id="ARBA00022747"/>
    </source>
</evidence>
<reference evidence="11" key="1">
    <citation type="submission" date="2020-11" db="EMBL/GenBank/DDBJ databases">
        <authorList>
            <person name="Tran Van P."/>
        </authorList>
    </citation>
    <scope>NUCLEOTIDE SEQUENCE</scope>
</reference>
<dbReference type="InterPro" id="IPR004473">
    <property type="entry name" value="Restrct_endonuc_typeI_HsdR"/>
</dbReference>
<dbReference type="SUPFAM" id="SSF52540">
    <property type="entry name" value="P-loop containing nucleoside triphosphate hydrolases"/>
    <property type="match status" value="1"/>
</dbReference>
<comment type="similarity">
    <text evidence="2">Belongs to the HsdR family.</text>
</comment>
<organism evidence="11">
    <name type="scientific">Cyprideis torosa</name>
    <dbReference type="NCBI Taxonomy" id="163714"/>
    <lineage>
        <taxon>Eukaryota</taxon>
        <taxon>Metazoa</taxon>
        <taxon>Ecdysozoa</taxon>
        <taxon>Arthropoda</taxon>
        <taxon>Crustacea</taxon>
        <taxon>Oligostraca</taxon>
        <taxon>Ostracoda</taxon>
        <taxon>Podocopa</taxon>
        <taxon>Podocopida</taxon>
        <taxon>Cytherocopina</taxon>
        <taxon>Cytheroidea</taxon>
        <taxon>Cytherideidae</taxon>
        <taxon>Cyprideis</taxon>
    </lineage>
</organism>
<dbReference type="EC" id="3.1.21.3" evidence="3"/>
<dbReference type="Gene3D" id="3.90.1570.50">
    <property type="match status" value="1"/>
</dbReference>
<evidence type="ECO:0000256" key="9">
    <source>
        <dbReference type="ARBA" id="ARBA00022840"/>
    </source>
</evidence>
<dbReference type="CDD" id="cd22332">
    <property type="entry name" value="HsdR_N"/>
    <property type="match status" value="1"/>
</dbReference>
<dbReference type="Pfam" id="PF04313">
    <property type="entry name" value="HSDR_N"/>
    <property type="match status" value="1"/>
</dbReference>
<dbReference type="AlphaFoldDB" id="A0A7R8WNU5"/>
<dbReference type="InterPro" id="IPR027417">
    <property type="entry name" value="P-loop_NTPase"/>
</dbReference>
<proteinExistence type="inferred from homology"/>
<gene>
    <name evidence="11" type="ORF">CTOB1V02_LOCUS13106</name>
</gene>
<keyword evidence="4" id="KW-0540">Nuclease</keyword>
<feature type="non-terminal residue" evidence="11">
    <location>
        <position position="1"/>
    </location>
</feature>
<dbReference type="NCBIfam" id="TIGR00348">
    <property type="entry name" value="hsdR"/>
    <property type="match status" value="1"/>
</dbReference>
<dbReference type="PROSITE" id="PS51192">
    <property type="entry name" value="HELICASE_ATP_BIND_1"/>
    <property type="match status" value="1"/>
</dbReference>
<dbReference type="InterPro" id="IPR051268">
    <property type="entry name" value="Type-I_R_enzyme_R_subunit"/>
</dbReference>
<keyword evidence="9" id="KW-0067">ATP-binding</keyword>
<evidence type="ECO:0000313" key="11">
    <source>
        <dbReference type="EMBL" id="CAD7235291.1"/>
    </source>
</evidence>
<evidence type="ECO:0000256" key="7">
    <source>
        <dbReference type="ARBA" id="ARBA00022759"/>
    </source>
</evidence>